<keyword evidence="4 6" id="KW-0472">Membrane</keyword>
<feature type="region of interest" description="Disordered" evidence="5">
    <location>
        <begin position="1"/>
        <end position="165"/>
    </location>
</feature>
<dbReference type="Proteomes" id="UP000053611">
    <property type="component" value="Unassembled WGS sequence"/>
</dbReference>
<feature type="region of interest" description="Disordered" evidence="5">
    <location>
        <begin position="309"/>
        <end position="382"/>
    </location>
</feature>
<dbReference type="STRING" id="879819.A0A0J0XKI3"/>
<evidence type="ECO:0000256" key="4">
    <source>
        <dbReference type="ARBA" id="ARBA00023136"/>
    </source>
</evidence>
<comment type="subcellular location">
    <subcellularLocation>
        <location evidence="1">Membrane</location>
        <topology evidence="1">Single-pass membrane protein</topology>
    </subcellularLocation>
</comment>
<dbReference type="AlphaFoldDB" id="A0A0J0XKI3"/>
<feature type="compositionally biased region" description="Basic residues" evidence="5">
    <location>
        <begin position="1"/>
        <end position="15"/>
    </location>
</feature>
<feature type="region of interest" description="Disordered" evidence="5">
    <location>
        <begin position="549"/>
        <end position="574"/>
    </location>
</feature>
<protein>
    <submittedName>
        <fullName evidence="7">Uncharacterized protein</fullName>
    </submittedName>
</protein>
<dbReference type="EMBL" id="KQ087216">
    <property type="protein sequence ID" value="KLT41577.1"/>
    <property type="molecule type" value="Genomic_DNA"/>
</dbReference>
<proteinExistence type="predicted"/>
<evidence type="ECO:0000256" key="3">
    <source>
        <dbReference type="ARBA" id="ARBA00022989"/>
    </source>
</evidence>
<dbReference type="OrthoDB" id="2596929at2759"/>
<feature type="compositionally biased region" description="Polar residues" evidence="5">
    <location>
        <begin position="21"/>
        <end position="34"/>
    </location>
</feature>
<keyword evidence="2 6" id="KW-0812">Transmembrane</keyword>
<feature type="compositionally biased region" description="Polar residues" evidence="5">
    <location>
        <begin position="153"/>
        <end position="164"/>
    </location>
</feature>
<evidence type="ECO:0000256" key="1">
    <source>
        <dbReference type="ARBA" id="ARBA00004167"/>
    </source>
</evidence>
<dbReference type="PANTHER" id="PTHR15549">
    <property type="entry name" value="PAIRED IMMUNOGLOBULIN-LIKE TYPE 2 RECEPTOR"/>
    <property type="match status" value="1"/>
</dbReference>
<feature type="compositionally biased region" description="Low complexity" evidence="5">
    <location>
        <begin position="613"/>
        <end position="626"/>
    </location>
</feature>
<dbReference type="RefSeq" id="XP_018278068.1">
    <property type="nucleotide sequence ID" value="XM_018423491.1"/>
</dbReference>
<dbReference type="PANTHER" id="PTHR15549:SF30">
    <property type="entry name" value="MID2 DOMAIN-CONTAINING PROTEIN"/>
    <property type="match status" value="1"/>
</dbReference>
<keyword evidence="8" id="KW-1185">Reference proteome</keyword>
<evidence type="ECO:0000313" key="8">
    <source>
        <dbReference type="Proteomes" id="UP000053611"/>
    </source>
</evidence>
<organism evidence="7 8">
    <name type="scientific">Cutaneotrichosporon oleaginosum</name>
    <dbReference type="NCBI Taxonomy" id="879819"/>
    <lineage>
        <taxon>Eukaryota</taxon>
        <taxon>Fungi</taxon>
        <taxon>Dikarya</taxon>
        <taxon>Basidiomycota</taxon>
        <taxon>Agaricomycotina</taxon>
        <taxon>Tremellomycetes</taxon>
        <taxon>Trichosporonales</taxon>
        <taxon>Trichosporonaceae</taxon>
        <taxon>Cutaneotrichosporon</taxon>
    </lineage>
</organism>
<dbReference type="GO" id="GO:0071944">
    <property type="term" value="C:cell periphery"/>
    <property type="evidence" value="ECO:0007669"/>
    <property type="project" value="UniProtKB-ARBA"/>
</dbReference>
<feature type="compositionally biased region" description="Basic and acidic residues" evidence="5">
    <location>
        <begin position="318"/>
        <end position="333"/>
    </location>
</feature>
<feature type="compositionally biased region" description="Polar residues" evidence="5">
    <location>
        <begin position="342"/>
        <end position="353"/>
    </location>
</feature>
<keyword evidence="3 6" id="KW-1133">Transmembrane helix</keyword>
<accession>A0A0J0XKI3</accession>
<dbReference type="GO" id="GO:0016020">
    <property type="term" value="C:membrane"/>
    <property type="evidence" value="ECO:0007669"/>
    <property type="project" value="UniProtKB-SubCell"/>
</dbReference>
<evidence type="ECO:0000313" key="7">
    <source>
        <dbReference type="EMBL" id="KLT41577.1"/>
    </source>
</evidence>
<feature type="compositionally biased region" description="Low complexity" evidence="5">
    <location>
        <begin position="36"/>
        <end position="51"/>
    </location>
</feature>
<feature type="compositionally biased region" description="Low complexity" evidence="5">
    <location>
        <begin position="109"/>
        <end position="137"/>
    </location>
</feature>
<sequence>MAHGPRGRSGPHRRQVGMNPSVLSQIQASLSAANQPRPTTPAAVPTTRAPAQQSTPVQTSRPAPAPAAPTTSQRAPVASSSSAPRAATTSAPQPTGMVGAPLPAPPPSSSSSARVSSSIRSSVTSSSARSTSSAARSGVRTVTPSRNPAAAPTTGSSEAQSASTGLSGGGIAGIVIGLIAGIIIIGGVAGWLYRKYKERNYDHHASAWTKMKENDNGLTPYRNDPKINASDEEFYSGMPPAGGMPYNRERDLQPPPQRGFYSDNGMRPDSLAGMDNNLAGYGAGVRSGPYPDPAPVAVAYDANGRPYTPTQQNGQWGYDHHHQQQHNPFDDANRMSPPGSLHSPTSPVHQQNFGGPRQLVGPGQTFPGVAPVPLGRPQPPQSYDDIAAAEMYADDRYADDHMAAPPHMGQLNQQPGNFSPQSFATAEAHHSGSGMYDQRAISPVSFMPASVVYAPAPPLPTMQPMSPLMGPVSLHNDDIPAHQVPSPAVAAAMARAQPYEDDSHRMYDEVARAAGVPSPTVAPPLSPTMQLQQQDLLSAVKPYQHGVPLSPLTEVPTPKSSVTPLMPEGPVPAETSVAQRVTVPTASPSIVAAAAAPRPLPAIPQQQKPSSPPLTATPAPAPSSAPDQGRGRSDSMDDAYGGI</sequence>
<feature type="compositionally biased region" description="Low complexity" evidence="5">
    <location>
        <begin position="58"/>
        <end position="95"/>
    </location>
</feature>
<gene>
    <name evidence="7" type="ORF">CC85DRAFT_286351</name>
</gene>
<reference evidence="7 8" key="1">
    <citation type="submission" date="2015-03" db="EMBL/GenBank/DDBJ databases">
        <title>Genomics and transcriptomics of the oil-accumulating basidiomycete yeast T. oleaginosus allow insights into substrate utilization and the diverse evolutionary trajectories of mating systems in fungi.</title>
        <authorList>
            <consortium name="DOE Joint Genome Institute"/>
            <person name="Kourist R."/>
            <person name="Kracht O."/>
            <person name="Bracharz F."/>
            <person name="Lipzen A."/>
            <person name="Nolan M."/>
            <person name="Ohm R."/>
            <person name="Grigoriev I."/>
            <person name="Sun S."/>
            <person name="Heitman J."/>
            <person name="Bruck T."/>
            <person name="Nowrousian M."/>
        </authorList>
    </citation>
    <scope>NUCLEOTIDE SEQUENCE [LARGE SCALE GENOMIC DNA]</scope>
    <source>
        <strain evidence="7 8">IBC0246</strain>
    </source>
</reference>
<evidence type="ECO:0000256" key="2">
    <source>
        <dbReference type="ARBA" id="ARBA00022692"/>
    </source>
</evidence>
<dbReference type="InterPro" id="IPR051694">
    <property type="entry name" value="Immunoregulatory_rcpt-like"/>
</dbReference>
<dbReference type="GeneID" id="28984094"/>
<name>A0A0J0XKI3_9TREE</name>
<evidence type="ECO:0000256" key="6">
    <source>
        <dbReference type="SAM" id="Phobius"/>
    </source>
</evidence>
<evidence type="ECO:0000256" key="5">
    <source>
        <dbReference type="SAM" id="MobiDB-lite"/>
    </source>
</evidence>
<feature type="transmembrane region" description="Helical" evidence="6">
    <location>
        <begin position="170"/>
        <end position="193"/>
    </location>
</feature>
<feature type="region of interest" description="Disordered" evidence="5">
    <location>
        <begin position="596"/>
        <end position="643"/>
    </location>
</feature>